<dbReference type="InParanoid" id="Q0U2T5"/>
<dbReference type="KEGG" id="pno:SNOG_13956"/>
<evidence type="ECO:0000313" key="3">
    <source>
        <dbReference type="Proteomes" id="UP000001055"/>
    </source>
</evidence>
<name>Q0U2T5_PHANO</name>
<dbReference type="EMBL" id="CH445353">
    <property type="protein sequence ID" value="EAT78581.2"/>
    <property type="molecule type" value="Genomic_DNA"/>
</dbReference>
<reference evidence="3" key="1">
    <citation type="journal article" date="2007" name="Plant Cell">
        <title>Dothideomycete-plant interactions illuminated by genome sequencing and EST analysis of the wheat pathogen Stagonospora nodorum.</title>
        <authorList>
            <person name="Hane J.K."/>
            <person name="Lowe R.G."/>
            <person name="Solomon P.S."/>
            <person name="Tan K.C."/>
            <person name="Schoch C.L."/>
            <person name="Spatafora J.W."/>
            <person name="Crous P.W."/>
            <person name="Kodira C."/>
            <person name="Birren B.W."/>
            <person name="Galagan J.E."/>
            <person name="Torriani S.F."/>
            <person name="McDonald B.A."/>
            <person name="Oliver R.P."/>
        </authorList>
    </citation>
    <scope>NUCLEOTIDE SEQUENCE [LARGE SCALE GENOMIC DNA]</scope>
    <source>
        <strain evidence="3">SN15 / ATCC MYA-4574 / FGSC 10173</strain>
    </source>
</reference>
<feature type="compositionally biased region" description="Basic residues" evidence="1">
    <location>
        <begin position="947"/>
        <end position="956"/>
    </location>
</feature>
<dbReference type="VEuPathDB" id="FungiDB:JI435_139560"/>
<evidence type="ECO:0000256" key="1">
    <source>
        <dbReference type="SAM" id="MobiDB-lite"/>
    </source>
</evidence>
<sequence length="956" mass="106647">MARRAFTDRDHSQAQELLDKVRRTASDRDNGDVLYNPQTFEALKPALGHKSLTLAFMRSRLETIDKLQQAVIDLVKHRLQVHDVHHPPLNVTNMSWCIPREHKEEPAWRLLLEDPLLFTSDMLESLIALDEWTADTSNTGAKSNLLYIRTFQVPVALLQQTLDNMLEDGYGTHDRIHYWQNRISEEGAAEDGTVYTLRYCGQTTGSPWERHRGDMYNQLQTFLGRLLRVLGQTAQGVKVLTSAKVHTVSAALTQASTEISDLREQILIALFGDGALNTQAGGKDVITLYKEDRDNFDRLRTNTTESMILRQCMPSVLNNGSAIMVTIGSDLGEDHESAEDTFWIAGGRSADAVTRIYNFFASWEGPTALESVNPNATRMLAGNGHFPLVDLFPWFRKSEKDFLKASDLLRRYMNVAKPMIALAYGERLVSFRDFTASDFGSWARMGYNHGRAAESGQLLLTYFDGKDSNHDPETATVLIPSLHPGFLSRAGIVKEKATRVFVLTSAVAWCAMSAALRIAEAGMPTNREVYANMIIENVNAVAGPSTVFGKALAAARKEYDDCHRAYGEGQAKRRRAPELKIPTGILATKSIRAKRKLRYAEASSDQSAEGIGGWEVAVGKDATFERSHELYTLTWKEEDVSTILVSMSVRHYEEAYDFLEHWEDRTGLFFADEIISAHKLKTVEATGGYIPLSFFDGYSSRFGLPFPPASLLTDKTMPKFVPKVQSDLPANPSDLLWLLEQFFLETFPSGGDIDPVSVSEHPTYSVFGKLMDFATRIKYQHHPHINTIKAMAHLSEQGTDERRMSLNILILSCEFLRPGYVSKGKQLGRTLPDGTKLRTSRVVRTINAGPAPATNVGLASIPDMEQDEEELGEVEDFTDDEATDEHDNEDSDGGDGNDGSDGDDGEDGGELMDVDSAKRAKRKRDDEDEDEDGGKGAYSDMTDRKSRFGLRRTKAM</sequence>
<feature type="region of interest" description="Disordered" evidence="1">
    <location>
        <begin position="867"/>
        <end position="956"/>
    </location>
</feature>
<dbReference type="GeneID" id="5981025"/>
<proteinExistence type="predicted"/>
<dbReference type="Proteomes" id="UP000001055">
    <property type="component" value="Unassembled WGS sequence"/>
</dbReference>
<feature type="compositionally biased region" description="Acidic residues" evidence="1">
    <location>
        <begin position="867"/>
        <end position="913"/>
    </location>
</feature>
<gene>
    <name evidence="2" type="ORF">SNOG_13956</name>
</gene>
<protein>
    <submittedName>
        <fullName evidence="2">Uncharacterized protein</fullName>
    </submittedName>
</protein>
<evidence type="ECO:0000313" key="2">
    <source>
        <dbReference type="EMBL" id="EAT78581.2"/>
    </source>
</evidence>
<accession>Q0U2T5</accession>
<dbReference type="AlphaFoldDB" id="Q0U2T5"/>
<dbReference type="RefSeq" id="XP_001804156.1">
    <property type="nucleotide sequence ID" value="XM_001804104.1"/>
</dbReference>
<organism evidence="2 3">
    <name type="scientific">Phaeosphaeria nodorum (strain SN15 / ATCC MYA-4574 / FGSC 10173)</name>
    <name type="common">Glume blotch fungus</name>
    <name type="synonym">Parastagonospora nodorum</name>
    <dbReference type="NCBI Taxonomy" id="321614"/>
    <lineage>
        <taxon>Eukaryota</taxon>
        <taxon>Fungi</taxon>
        <taxon>Dikarya</taxon>
        <taxon>Ascomycota</taxon>
        <taxon>Pezizomycotina</taxon>
        <taxon>Dothideomycetes</taxon>
        <taxon>Pleosporomycetidae</taxon>
        <taxon>Pleosporales</taxon>
        <taxon>Pleosporineae</taxon>
        <taxon>Phaeosphaeriaceae</taxon>
        <taxon>Parastagonospora</taxon>
    </lineage>
</organism>
<dbReference type="STRING" id="321614.Q0U2T5"/>